<evidence type="ECO:0000313" key="2">
    <source>
        <dbReference type="Proteomes" id="UP000249746"/>
    </source>
</evidence>
<sequence length="265" mass="30542">MSCLLCEGELEVFYGNLKGNISAYPGNVYPFNIMKCKNCDLLQKDITKSYLDFLQDIYCNHYDFFSNEQNSLNDGEVKRGKVVIEAICNLVSKKKVTWLDYGCGGGNFLRLLSQEKPQWELYGYDVSLINSDKFDDLKLKKQIFTNIEDIKVKFDVISLNMVLEHLHNPQNILEKLRDKINNDGYLVVRIPDFKNLPTDFFIYEHMAHYHKNAIETLMVKSGFIIEQYLDKIPNIELAFIAKKAKKNKKNIVNLVGGGGFINGKK</sequence>
<comment type="caution">
    <text evidence="1">The sequence shown here is derived from an EMBL/GenBank/DDBJ whole genome shotgun (WGS) entry which is preliminary data.</text>
</comment>
<dbReference type="PANTHER" id="PTHR43861:SF6">
    <property type="entry name" value="METHYLTRANSFERASE TYPE 11"/>
    <property type="match status" value="1"/>
</dbReference>
<dbReference type="Proteomes" id="UP000249746">
    <property type="component" value="Unassembled WGS sequence"/>
</dbReference>
<evidence type="ECO:0000313" key="1">
    <source>
        <dbReference type="EMBL" id="PZT48634.1"/>
    </source>
</evidence>
<organism evidence="1 2">
    <name type="scientific">Helicobacter valdiviensis</name>
    <dbReference type="NCBI Taxonomy" id="1458358"/>
    <lineage>
        <taxon>Bacteria</taxon>
        <taxon>Pseudomonadati</taxon>
        <taxon>Campylobacterota</taxon>
        <taxon>Epsilonproteobacteria</taxon>
        <taxon>Campylobacterales</taxon>
        <taxon>Helicobacteraceae</taxon>
        <taxon>Helicobacter</taxon>
    </lineage>
</organism>
<dbReference type="InterPro" id="IPR029063">
    <property type="entry name" value="SAM-dependent_MTases_sf"/>
</dbReference>
<dbReference type="AlphaFoldDB" id="A0A2W6MVT9"/>
<reference evidence="1 2" key="1">
    <citation type="submission" date="2017-03" db="EMBL/GenBank/DDBJ databases">
        <title>Genomic and clinical evidence uncovers the enterohepatic species Helicobacter valdiviensis as a potential human intestinal pathogen.</title>
        <authorList>
            <person name="Fresia P."/>
            <person name="Jara R."/>
            <person name="Sierra R."/>
            <person name="Ferres I."/>
            <person name="Greif G."/>
            <person name="Iraola G."/>
            <person name="Collado L."/>
        </authorList>
    </citation>
    <scope>NUCLEOTIDE SEQUENCE [LARGE SCALE GENOMIC DNA]</scope>
    <source>
        <strain evidence="1 2">WBE14</strain>
    </source>
</reference>
<dbReference type="Pfam" id="PF13489">
    <property type="entry name" value="Methyltransf_23"/>
    <property type="match status" value="1"/>
</dbReference>
<dbReference type="OrthoDB" id="9791837at2"/>
<evidence type="ECO:0008006" key="3">
    <source>
        <dbReference type="Google" id="ProtNLM"/>
    </source>
</evidence>
<dbReference type="CDD" id="cd02440">
    <property type="entry name" value="AdoMet_MTases"/>
    <property type="match status" value="1"/>
</dbReference>
<gene>
    <name evidence="1" type="ORF">B6S12_03085</name>
</gene>
<protein>
    <recommendedName>
        <fullName evidence="3">Methyltransferase</fullName>
    </recommendedName>
</protein>
<dbReference type="EMBL" id="NBIU01000005">
    <property type="protein sequence ID" value="PZT48634.1"/>
    <property type="molecule type" value="Genomic_DNA"/>
</dbReference>
<name>A0A2W6MVT9_9HELI</name>
<dbReference type="PANTHER" id="PTHR43861">
    <property type="entry name" value="TRANS-ACONITATE 2-METHYLTRANSFERASE-RELATED"/>
    <property type="match status" value="1"/>
</dbReference>
<accession>A0A2W6MVT9</accession>
<dbReference type="RefSeq" id="WP_111229355.1">
    <property type="nucleotide sequence ID" value="NZ_NBIU01000005.1"/>
</dbReference>
<keyword evidence="2" id="KW-1185">Reference proteome</keyword>
<dbReference type="Gene3D" id="3.40.50.150">
    <property type="entry name" value="Vaccinia Virus protein VP39"/>
    <property type="match status" value="1"/>
</dbReference>
<proteinExistence type="predicted"/>
<dbReference type="SUPFAM" id="SSF53335">
    <property type="entry name" value="S-adenosyl-L-methionine-dependent methyltransferases"/>
    <property type="match status" value="1"/>
</dbReference>